<proteinExistence type="predicted"/>
<reference evidence="3 4" key="1">
    <citation type="journal article" date="2011" name="Cell">
        <title>Insight into structure and assembly of the nuclear pore complex by utilizing the genome of a eukaryotic thermophile.</title>
        <authorList>
            <person name="Amlacher S."/>
            <person name="Sarges P."/>
            <person name="Flemming D."/>
            <person name="van Noort V."/>
            <person name="Kunze R."/>
            <person name="Devos D.P."/>
            <person name="Arumugam M."/>
            <person name="Bork P."/>
            <person name="Hurt E."/>
        </authorList>
    </citation>
    <scope>NUCLEOTIDE SEQUENCE [LARGE SCALE GENOMIC DNA]</scope>
    <source>
        <strain evidence="4">DSM 1495 / CBS 144.50 / IMI 039719</strain>
    </source>
</reference>
<accession>G0RZ66</accession>
<dbReference type="KEGG" id="cthr:CTHT_0001870"/>
<feature type="coiled-coil region" evidence="1">
    <location>
        <begin position="201"/>
        <end position="238"/>
    </location>
</feature>
<dbReference type="RefSeq" id="XP_006690736.1">
    <property type="nucleotide sequence ID" value="XM_006690673.1"/>
</dbReference>
<dbReference type="GeneID" id="18254225"/>
<organism evidence="4">
    <name type="scientific">Chaetomium thermophilum (strain DSM 1495 / CBS 144.50 / IMI 039719)</name>
    <name type="common">Thermochaetoides thermophila</name>
    <dbReference type="NCBI Taxonomy" id="759272"/>
    <lineage>
        <taxon>Eukaryota</taxon>
        <taxon>Fungi</taxon>
        <taxon>Dikarya</taxon>
        <taxon>Ascomycota</taxon>
        <taxon>Pezizomycotina</taxon>
        <taxon>Sordariomycetes</taxon>
        <taxon>Sordariomycetidae</taxon>
        <taxon>Sordariales</taxon>
        <taxon>Chaetomiaceae</taxon>
        <taxon>Thermochaetoides</taxon>
    </lineage>
</organism>
<evidence type="ECO:0000313" key="3">
    <source>
        <dbReference type="EMBL" id="EGS23494.1"/>
    </source>
</evidence>
<feature type="region of interest" description="Disordered" evidence="2">
    <location>
        <begin position="1"/>
        <end position="168"/>
    </location>
</feature>
<feature type="compositionally biased region" description="Low complexity" evidence="2">
    <location>
        <begin position="1"/>
        <end position="13"/>
    </location>
</feature>
<keyword evidence="4" id="KW-1185">Reference proteome</keyword>
<feature type="compositionally biased region" description="Low complexity" evidence="2">
    <location>
        <begin position="116"/>
        <end position="159"/>
    </location>
</feature>
<evidence type="ECO:0000256" key="1">
    <source>
        <dbReference type="SAM" id="Coils"/>
    </source>
</evidence>
<dbReference type="STRING" id="759272.G0RZ66"/>
<dbReference type="Proteomes" id="UP000008066">
    <property type="component" value="Unassembled WGS sequence"/>
</dbReference>
<feature type="compositionally biased region" description="Polar residues" evidence="2">
    <location>
        <begin position="71"/>
        <end position="113"/>
    </location>
</feature>
<name>G0RZ66_CHATD</name>
<sequence length="259" mass="27200">MSASTSTSAAPPARLILPSLKRAQPSAPTVTLTTMTATASTTTVTRARSTAGSTACSSKSSSVQQPAQQSITGLSSSVSVQQEPNYTLSSGPSSERGTRTTTALQPSSSTTGSAVAPTSSSSITGTATPTPSTQTPARTPSTAPTTVTAPAPRTQAPQPQTRPTPDPQAFHHARLYLTTTLSHIFSSSHLPSLATDLHANDKALRSQLRSLEQATEGLRRENDKLERLVGEYEGKLKEVGMRSGSRRFAGVAWRGLRRW</sequence>
<gene>
    <name evidence="3" type="ORF">CTHT_0001870</name>
</gene>
<dbReference type="HOGENOM" id="CLU_1073634_0_0_1"/>
<evidence type="ECO:0000256" key="2">
    <source>
        <dbReference type="SAM" id="MobiDB-lite"/>
    </source>
</evidence>
<keyword evidence="1" id="KW-0175">Coiled coil</keyword>
<dbReference type="EMBL" id="GL988032">
    <property type="protein sequence ID" value="EGS23494.1"/>
    <property type="molecule type" value="Genomic_DNA"/>
</dbReference>
<evidence type="ECO:0000313" key="4">
    <source>
        <dbReference type="Proteomes" id="UP000008066"/>
    </source>
</evidence>
<dbReference type="OrthoDB" id="20018at2759"/>
<feature type="compositionally biased region" description="Low complexity" evidence="2">
    <location>
        <begin position="26"/>
        <end position="70"/>
    </location>
</feature>
<dbReference type="AlphaFoldDB" id="G0RZ66"/>
<dbReference type="OMA" id="FHHARLY"/>
<protein>
    <submittedName>
        <fullName evidence="3">Uncharacterized protein</fullName>
    </submittedName>
</protein>